<dbReference type="PROSITE" id="PS50928">
    <property type="entry name" value="ABC_TM1"/>
    <property type="match status" value="1"/>
</dbReference>
<dbReference type="Pfam" id="PF00528">
    <property type="entry name" value="BPD_transp_1"/>
    <property type="match status" value="1"/>
</dbReference>
<dbReference type="GO" id="GO:0015416">
    <property type="term" value="F:ABC-type phosphonate transporter activity"/>
    <property type="evidence" value="ECO:0007669"/>
    <property type="project" value="InterPro"/>
</dbReference>
<dbReference type="AlphaFoldDB" id="A0A4Y8TT81"/>
<dbReference type="PANTHER" id="PTHR30043:SF1">
    <property type="entry name" value="ABC TRANSPORT SYSTEM PERMEASE PROTEIN P69"/>
    <property type="match status" value="1"/>
</dbReference>
<keyword evidence="6 7" id="KW-0472">Membrane</keyword>
<evidence type="ECO:0000256" key="7">
    <source>
        <dbReference type="RuleBase" id="RU363032"/>
    </source>
</evidence>
<dbReference type="RefSeq" id="WP_134780925.1">
    <property type="nucleotide sequence ID" value="NZ_SPDS01000002.1"/>
</dbReference>
<feature type="transmembrane region" description="Helical" evidence="7">
    <location>
        <begin position="103"/>
        <end position="126"/>
    </location>
</feature>
<evidence type="ECO:0000259" key="8">
    <source>
        <dbReference type="PROSITE" id="PS50928"/>
    </source>
</evidence>
<dbReference type="EMBL" id="SPDS01000002">
    <property type="protein sequence ID" value="TFH55132.1"/>
    <property type="molecule type" value="Genomic_DNA"/>
</dbReference>
<evidence type="ECO:0000313" key="10">
    <source>
        <dbReference type="Proteomes" id="UP000297638"/>
    </source>
</evidence>
<keyword evidence="4 7" id="KW-0812">Transmembrane</keyword>
<feature type="transmembrane region" description="Helical" evidence="7">
    <location>
        <begin position="237"/>
        <end position="256"/>
    </location>
</feature>
<evidence type="ECO:0000313" key="9">
    <source>
        <dbReference type="EMBL" id="TFH55132.1"/>
    </source>
</evidence>
<evidence type="ECO:0000256" key="1">
    <source>
        <dbReference type="ARBA" id="ARBA00004651"/>
    </source>
</evidence>
<organism evidence="9 10">
    <name type="scientific">Glutamicibacter arilaitensis</name>
    <dbReference type="NCBI Taxonomy" id="256701"/>
    <lineage>
        <taxon>Bacteria</taxon>
        <taxon>Bacillati</taxon>
        <taxon>Actinomycetota</taxon>
        <taxon>Actinomycetes</taxon>
        <taxon>Micrococcales</taxon>
        <taxon>Micrococcaceae</taxon>
        <taxon>Glutamicibacter</taxon>
    </lineage>
</organism>
<comment type="subcellular location">
    <subcellularLocation>
        <location evidence="1 7">Cell membrane</location>
        <topology evidence="1 7">Multi-pass membrane protein</topology>
    </subcellularLocation>
</comment>
<name>A0A4Y8TT81_9MICC</name>
<feature type="transmembrane region" description="Helical" evidence="7">
    <location>
        <begin position="40"/>
        <end position="57"/>
    </location>
</feature>
<dbReference type="NCBIfam" id="TIGR01097">
    <property type="entry name" value="PhnE"/>
    <property type="match status" value="1"/>
</dbReference>
<proteinExistence type="inferred from homology"/>
<dbReference type="PANTHER" id="PTHR30043">
    <property type="entry name" value="PHOSPHONATES TRANSPORT SYSTEM PERMEASE PROTEIN"/>
    <property type="match status" value="1"/>
</dbReference>
<accession>A0A4Y8TT81</accession>
<dbReference type="InterPro" id="IPR000515">
    <property type="entry name" value="MetI-like"/>
</dbReference>
<evidence type="ECO:0000256" key="5">
    <source>
        <dbReference type="ARBA" id="ARBA00022989"/>
    </source>
</evidence>
<feature type="transmembrane region" description="Helical" evidence="7">
    <location>
        <begin position="147"/>
        <end position="173"/>
    </location>
</feature>
<dbReference type="Gene3D" id="1.10.3720.10">
    <property type="entry name" value="MetI-like"/>
    <property type="match status" value="1"/>
</dbReference>
<reference evidence="9 10" key="1">
    <citation type="submission" date="2019-03" db="EMBL/GenBank/DDBJ databases">
        <title>Glutamicibacter sp. LJH19 genome.</title>
        <authorList>
            <person name="Sinai Borker S."/>
            <person name="Kumar R."/>
        </authorList>
    </citation>
    <scope>NUCLEOTIDE SEQUENCE [LARGE SCALE GENOMIC DNA]</scope>
    <source>
        <strain evidence="9 10">LJH19</strain>
    </source>
</reference>
<evidence type="ECO:0000256" key="3">
    <source>
        <dbReference type="ARBA" id="ARBA00022475"/>
    </source>
</evidence>
<keyword evidence="3" id="KW-1003">Cell membrane</keyword>
<dbReference type="Proteomes" id="UP000297638">
    <property type="component" value="Unassembled WGS sequence"/>
</dbReference>
<dbReference type="InterPro" id="IPR035906">
    <property type="entry name" value="MetI-like_sf"/>
</dbReference>
<comment type="caution">
    <text evidence="9">The sequence shown here is derived from an EMBL/GenBank/DDBJ whole genome shotgun (WGS) entry which is preliminary data.</text>
</comment>
<evidence type="ECO:0000256" key="4">
    <source>
        <dbReference type="ARBA" id="ARBA00022692"/>
    </source>
</evidence>
<dbReference type="CDD" id="cd06261">
    <property type="entry name" value="TM_PBP2"/>
    <property type="match status" value="1"/>
</dbReference>
<sequence>MSLHTPSSVKEQAVESTTHITAAKIAPALPKDPHKTARRTLWATGISVIAVLHYLAITGTDFDPALLVDGWRGMARFISDAFPPDLSWDKVIRPGLEATLVTLWIGLLGTTLSIPTALVLAVLACRTTTPHPLAYQTARSILSFFRAVPDIVFALIFVTAVGLGPFAGVLALICHNTGVMGKLWAESLEETDQGPQEALSTTGASRLQQLAHGSLPLVIPQFVGLLLYRFDVNVRSSLVLGLVGAGGIGLLINQAIKSFQFDTMLTHIIIVLILIIVVDQASGFIRRKLTV</sequence>
<feature type="transmembrane region" description="Helical" evidence="7">
    <location>
        <begin position="268"/>
        <end position="285"/>
    </location>
</feature>
<evidence type="ECO:0000256" key="6">
    <source>
        <dbReference type="ARBA" id="ARBA00023136"/>
    </source>
</evidence>
<gene>
    <name evidence="9" type="primary">phnE</name>
    <name evidence="9" type="ORF">EXY26_14380</name>
</gene>
<feature type="transmembrane region" description="Helical" evidence="7">
    <location>
        <begin position="210"/>
        <end position="230"/>
    </location>
</feature>
<dbReference type="GO" id="GO:0005886">
    <property type="term" value="C:plasma membrane"/>
    <property type="evidence" value="ECO:0007669"/>
    <property type="project" value="UniProtKB-SubCell"/>
</dbReference>
<protein>
    <submittedName>
        <fullName evidence="9">Phosphonate ABC transporter, permease protein PhnE</fullName>
    </submittedName>
</protein>
<dbReference type="SUPFAM" id="SSF161098">
    <property type="entry name" value="MetI-like"/>
    <property type="match status" value="1"/>
</dbReference>
<comment type="similarity">
    <text evidence="7">Belongs to the binding-protein-dependent transport system permease family.</text>
</comment>
<evidence type="ECO:0000256" key="2">
    <source>
        <dbReference type="ARBA" id="ARBA00022448"/>
    </source>
</evidence>
<dbReference type="InterPro" id="IPR005769">
    <property type="entry name" value="PhnE/PtxC"/>
</dbReference>
<keyword evidence="5 7" id="KW-1133">Transmembrane helix</keyword>
<feature type="domain" description="ABC transmembrane type-1" evidence="8">
    <location>
        <begin position="99"/>
        <end position="282"/>
    </location>
</feature>
<keyword evidence="2 7" id="KW-0813">Transport</keyword>